<feature type="region of interest" description="Disordered" evidence="3">
    <location>
        <begin position="1"/>
        <end position="22"/>
    </location>
</feature>
<dbReference type="InParanoid" id="A0A163KA06"/>
<dbReference type="Proteomes" id="UP000078561">
    <property type="component" value="Unassembled WGS sequence"/>
</dbReference>
<feature type="domain" description="J" evidence="4">
    <location>
        <begin position="248"/>
        <end position="286"/>
    </location>
</feature>
<feature type="compositionally biased region" description="Polar residues" evidence="3">
    <location>
        <begin position="1"/>
        <end position="16"/>
    </location>
</feature>
<sequence length="295" mass="33602">MHLLLRNQTKNSTESRANQKHKTGNYEQGVKLFGDAFGRALHLTFRLITVRRHRFYLATTRLTTTDCRVEKQLNWILATLRLCVLNVSLKELMLKQVDYVNSLVLVDSQTPPDALLFRARVKAIMQNPLYGGSLPYDPDFAQSLNLYTQEMPSKPACMGCLDSSPGNSVMNAKFYSNRTCRITKACDFWHWDSDLAKGIQSAWYMVKKQAAIINGGSRCKHSVTFLGKAESEFKKSLRKDYYKVTQRPQGETEIKKAYLKFALQHHPDKNTGDDSDDDHAETLIQESGSSLCYSQ</sequence>
<evidence type="ECO:0000313" key="6">
    <source>
        <dbReference type="Proteomes" id="UP000078561"/>
    </source>
</evidence>
<dbReference type="Gene3D" id="1.10.287.110">
    <property type="entry name" value="DnaJ domain"/>
    <property type="match status" value="1"/>
</dbReference>
<proteinExistence type="predicted"/>
<evidence type="ECO:0000256" key="1">
    <source>
        <dbReference type="ARBA" id="ARBA00022737"/>
    </source>
</evidence>
<dbReference type="PANTHER" id="PTHR45188">
    <property type="entry name" value="DNAJ PROTEIN P58IPK HOMOLOG"/>
    <property type="match status" value="1"/>
</dbReference>
<gene>
    <name evidence="5" type="primary">ABSGL_12380.1 scaffold 12745</name>
</gene>
<name>A0A163KA06_ABSGL</name>
<dbReference type="OrthoDB" id="10250354at2759"/>
<evidence type="ECO:0000256" key="3">
    <source>
        <dbReference type="SAM" id="MobiDB-lite"/>
    </source>
</evidence>
<dbReference type="SUPFAM" id="SSF46565">
    <property type="entry name" value="Chaperone J-domain"/>
    <property type="match status" value="1"/>
</dbReference>
<keyword evidence="2" id="KW-0802">TPR repeat</keyword>
<dbReference type="AlphaFoldDB" id="A0A163KA06"/>
<evidence type="ECO:0000256" key="2">
    <source>
        <dbReference type="ARBA" id="ARBA00022803"/>
    </source>
</evidence>
<reference evidence="5" key="1">
    <citation type="submission" date="2016-04" db="EMBL/GenBank/DDBJ databases">
        <authorList>
            <person name="Evans L.H."/>
            <person name="Alamgir A."/>
            <person name="Owens N."/>
            <person name="Weber N.D."/>
            <person name="Virtaneva K."/>
            <person name="Barbian K."/>
            <person name="Babar A."/>
            <person name="Rosenke K."/>
        </authorList>
    </citation>
    <scope>NUCLEOTIDE SEQUENCE [LARGE SCALE GENOMIC DNA]</scope>
    <source>
        <strain evidence="5">CBS 101.48</strain>
    </source>
</reference>
<evidence type="ECO:0000313" key="5">
    <source>
        <dbReference type="EMBL" id="SAM06491.1"/>
    </source>
</evidence>
<keyword evidence="6" id="KW-1185">Reference proteome</keyword>
<accession>A0A163KA06</accession>
<dbReference type="InterPro" id="IPR001623">
    <property type="entry name" value="DnaJ_domain"/>
</dbReference>
<dbReference type="CDD" id="cd06257">
    <property type="entry name" value="DnaJ"/>
    <property type="match status" value="1"/>
</dbReference>
<dbReference type="EMBL" id="LT554591">
    <property type="protein sequence ID" value="SAM06491.1"/>
    <property type="molecule type" value="Genomic_DNA"/>
</dbReference>
<protein>
    <recommendedName>
        <fullName evidence="4">J domain-containing protein</fullName>
    </recommendedName>
</protein>
<dbReference type="InterPro" id="IPR036869">
    <property type="entry name" value="J_dom_sf"/>
</dbReference>
<dbReference type="Pfam" id="PF00226">
    <property type="entry name" value="DnaJ"/>
    <property type="match status" value="1"/>
</dbReference>
<dbReference type="STRING" id="4829.A0A163KA06"/>
<dbReference type="PANTHER" id="PTHR45188:SF2">
    <property type="entry name" value="DNAJ HOMOLOG SUBFAMILY C MEMBER 7"/>
    <property type="match status" value="1"/>
</dbReference>
<evidence type="ECO:0000259" key="4">
    <source>
        <dbReference type="Pfam" id="PF00226"/>
    </source>
</evidence>
<keyword evidence="1" id="KW-0677">Repeat</keyword>
<organism evidence="5">
    <name type="scientific">Absidia glauca</name>
    <name type="common">Pin mould</name>
    <dbReference type="NCBI Taxonomy" id="4829"/>
    <lineage>
        <taxon>Eukaryota</taxon>
        <taxon>Fungi</taxon>
        <taxon>Fungi incertae sedis</taxon>
        <taxon>Mucoromycota</taxon>
        <taxon>Mucoromycotina</taxon>
        <taxon>Mucoromycetes</taxon>
        <taxon>Mucorales</taxon>
        <taxon>Cunninghamellaceae</taxon>
        <taxon>Absidia</taxon>
    </lineage>
</organism>